<dbReference type="PANTHER" id="PTHR45138">
    <property type="entry name" value="REGULATORY COMPONENTS OF SENSORY TRANSDUCTION SYSTEM"/>
    <property type="match status" value="1"/>
</dbReference>
<dbReference type="Proteomes" id="UP001202134">
    <property type="component" value="Unassembled WGS sequence"/>
</dbReference>
<dbReference type="Pfam" id="PF00990">
    <property type="entry name" value="GGDEF"/>
    <property type="match status" value="1"/>
</dbReference>
<dbReference type="RefSeq" id="WP_102527898.1">
    <property type="nucleotide sequence ID" value="NZ_JAKIKU010000001.1"/>
</dbReference>
<protein>
    <recommendedName>
        <fullName evidence="1">diguanylate cyclase</fullName>
        <ecNumber evidence="1">2.7.7.65</ecNumber>
    </recommendedName>
</protein>
<dbReference type="InterPro" id="IPR029787">
    <property type="entry name" value="Nucleotide_cyclase"/>
</dbReference>
<dbReference type="NCBIfam" id="TIGR00254">
    <property type="entry name" value="GGDEF"/>
    <property type="match status" value="1"/>
</dbReference>
<dbReference type="SUPFAM" id="SSF55073">
    <property type="entry name" value="Nucleotide cyclase"/>
    <property type="match status" value="1"/>
</dbReference>
<sequence length="297" mass="33352">MDYAIASQPYPEQNWGKSASYTKYNSANSERNLMNILQQMHSSLDPRTVFASYGKTLGQLLPIQGLQLNQQLKLNWGRCHGLNQQRVISGFGEPYSIKYYLTAPLTPSQTLQLNELESLFSQPFFNAIKFDQMSNKAMFDALTGLGNRYYYRQTIKNALARANRNQGDIALLVLDLDNFKSLNDKHGHKLGDTVLSEFAELINEAIRNTDQAFRIGGDEFIIIAQGNELEMTPLCQRIIAAMAEHPLMHAFNVQCSIGVTDSTVSNVQDKLYEAADKALYSAKAAGRNCFKMSNKNL</sequence>
<evidence type="ECO:0000259" key="2">
    <source>
        <dbReference type="PROSITE" id="PS50887"/>
    </source>
</evidence>
<evidence type="ECO:0000256" key="1">
    <source>
        <dbReference type="ARBA" id="ARBA00012528"/>
    </source>
</evidence>
<dbReference type="InterPro" id="IPR000160">
    <property type="entry name" value="GGDEF_dom"/>
</dbReference>
<organism evidence="3 4">
    <name type="scientific">Shewanella electrodiphila</name>
    <dbReference type="NCBI Taxonomy" id="934143"/>
    <lineage>
        <taxon>Bacteria</taxon>
        <taxon>Pseudomonadati</taxon>
        <taxon>Pseudomonadota</taxon>
        <taxon>Gammaproteobacteria</taxon>
        <taxon>Alteromonadales</taxon>
        <taxon>Shewanellaceae</taxon>
        <taxon>Shewanella</taxon>
    </lineage>
</organism>
<dbReference type="EMBL" id="JAKIKU010000001">
    <property type="protein sequence ID" value="MCL1044236.1"/>
    <property type="molecule type" value="Genomic_DNA"/>
</dbReference>
<comment type="caution">
    <text evidence="3">The sequence shown here is derived from an EMBL/GenBank/DDBJ whole genome shotgun (WGS) entry which is preliminary data.</text>
</comment>
<dbReference type="InterPro" id="IPR050469">
    <property type="entry name" value="Diguanylate_Cyclase"/>
</dbReference>
<dbReference type="PANTHER" id="PTHR45138:SF6">
    <property type="entry name" value="DIGUANYLATE CYCLASE DGCN"/>
    <property type="match status" value="1"/>
</dbReference>
<dbReference type="PROSITE" id="PS50887">
    <property type="entry name" value="GGDEF"/>
    <property type="match status" value="1"/>
</dbReference>
<evidence type="ECO:0000313" key="3">
    <source>
        <dbReference type="EMBL" id="MCL1044236.1"/>
    </source>
</evidence>
<accession>A0ABT0KK72</accession>
<evidence type="ECO:0000313" key="4">
    <source>
        <dbReference type="Proteomes" id="UP001202134"/>
    </source>
</evidence>
<dbReference type="InterPro" id="IPR043128">
    <property type="entry name" value="Rev_trsase/Diguanyl_cyclase"/>
</dbReference>
<proteinExistence type="predicted"/>
<dbReference type="SMART" id="SM00267">
    <property type="entry name" value="GGDEF"/>
    <property type="match status" value="1"/>
</dbReference>
<dbReference type="CDD" id="cd01949">
    <property type="entry name" value="GGDEF"/>
    <property type="match status" value="1"/>
</dbReference>
<name>A0ABT0KK72_9GAMM</name>
<dbReference type="Gene3D" id="3.30.70.270">
    <property type="match status" value="1"/>
</dbReference>
<keyword evidence="4" id="KW-1185">Reference proteome</keyword>
<reference evidence="3 4" key="1">
    <citation type="submission" date="2022-01" db="EMBL/GenBank/DDBJ databases">
        <title>Whole genome-based taxonomy of the Shewanellaceae.</title>
        <authorList>
            <person name="Martin-Rodriguez A.J."/>
        </authorList>
    </citation>
    <scope>NUCLEOTIDE SEQUENCE [LARGE SCALE GENOMIC DNA]</scope>
    <source>
        <strain evidence="3 4">DSM 24955</strain>
    </source>
</reference>
<feature type="domain" description="GGDEF" evidence="2">
    <location>
        <begin position="167"/>
        <end position="295"/>
    </location>
</feature>
<gene>
    <name evidence="3" type="ORF">L2737_02660</name>
</gene>
<dbReference type="EC" id="2.7.7.65" evidence="1"/>